<keyword evidence="6" id="KW-0694">RNA-binding</keyword>
<dbReference type="PROSITE" id="PS50832">
    <property type="entry name" value="S1_IF1_TYPE"/>
    <property type="match status" value="1"/>
</dbReference>
<proteinExistence type="inferred from homology"/>
<dbReference type="GO" id="GO:0009507">
    <property type="term" value="C:chloroplast"/>
    <property type="evidence" value="ECO:0007669"/>
    <property type="project" value="UniProtKB-SubCell"/>
</dbReference>
<evidence type="ECO:0000256" key="1">
    <source>
        <dbReference type="ARBA" id="ARBA00003935"/>
    </source>
</evidence>
<comment type="function">
    <text evidence="1 6">One of the essential components for the initiation of protein synthesis. Stabilizes the binding of IF-2 and IF-3 on the 30S subunit to which N-formylmethionyl-tRNA(fMet) subsequently binds. Helps modulate mRNA selection, yielding the 30S pre-initiation complex (PIC). Upon addition of the 50S ribosomal subunit IF-1, IF-2 and IF-3 are released leaving the mature 70S translation initiation complex.</text>
</comment>
<dbReference type="GO" id="GO:0003743">
    <property type="term" value="F:translation initiation factor activity"/>
    <property type="evidence" value="ECO:0007669"/>
    <property type="project" value="UniProtKB-UniRule"/>
</dbReference>
<accession>A0A6J4AGT2</accession>
<keyword evidence="5 6" id="KW-0648">Protein biosynthesis</keyword>
<dbReference type="SUPFAM" id="SSF50249">
    <property type="entry name" value="Nucleic acid-binding proteins"/>
    <property type="match status" value="1"/>
</dbReference>
<keyword evidence="8" id="KW-0934">Plastid</keyword>
<dbReference type="EMBL" id="LC500575">
    <property type="protein sequence ID" value="BBN66366.1"/>
    <property type="molecule type" value="Genomic_DNA"/>
</dbReference>
<dbReference type="Pfam" id="PF01176">
    <property type="entry name" value="eIF-1a"/>
    <property type="match status" value="1"/>
</dbReference>
<reference evidence="9" key="2">
    <citation type="journal article" date="2021" name="Nat. Plants">
        <title>Gene duplications and phylogenomic conflict underlie major pulses of phenotypic evolution in gymnosperms.</title>
        <authorList>
            <person name="Stull G.W."/>
            <person name="Qu X.J."/>
            <person name="Parins-Fukuchi C."/>
            <person name="Yang Y.Y."/>
            <person name="Yang J.B."/>
            <person name="Yang Z.Y."/>
            <person name="Hu Y."/>
            <person name="Ma H."/>
            <person name="Soltis P.S."/>
            <person name="Soltis D.E."/>
            <person name="Li D.Z."/>
            <person name="Smith S.A."/>
            <person name="Yi T.S."/>
        </authorList>
    </citation>
    <scope>NUCLEOTIDE SEQUENCE</scope>
</reference>
<feature type="domain" description="S1-like" evidence="7">
    <location>
        <begin position="9"/>
        <end position="84"/>
    </location>
</feature>
<evidence type="ECO:0000256" key="3">
    <source>
        <dbReference type="ARBA" id="ARBA00011599"/>
    </source>
</evidence>
<name>A0A6J4AGT2_ATHLA</name>
<dbReference type="Gene3D" id="2.40.50.140">
    <property type="entry name" value="Nucleic acid-binding proteins"/>
    <property type="match status" value="1"/>
</dbReference>
<organism evidence="8">
    <name type="scientific">Athrotaxis laxifolia</name>
    <name type="common">Tasmanian pencil pine</name>
    <dbReference type="NCBI Taxonomy" id="28976"/>
    <lineage>
        <taxon>Eukaryota</taxon>
        <taxon>Viridiplantae</taxon>
        <taxon>Streptophyta</taxon>
        <taxon>Embryophyta</taxon>
        <taxon>Tracheophyta</taxon>
        <taxon>Spermatophyta</taxon>
        <taxon>Pinopsida</taxon>
        <taxon>Pinidae</taxon>
        <taxon>Conifers II</taxon>
        <taxon>Cupressales</taxon>
        <taxon>Cupressaceae</taxon>
        <taxon>Athrotaxis</taxon>
    </lineage>
</organism>
<dbReference type="HAMAP" id="MF_00075">
    <property type="entry name" value="IF_1"/>
    <property type="match status" value="1"/>
</dbReference>
<comment type="similarity">
    <text evidence="2 6">Belongs to the IF-1 family.</text>
</comment>
<evidence type="ECO:0000259" key="7">
    <source>
        <dbReference type="PROSITE" id="PS50832"/>
    </source>
</evidence>
<evidence type="ECO:0000256" key="4">
    <source>
        <dbReference type="ARBA" id="ARBA00022540"/>
    </source>
</evidence>
<evidence type="ECO:0000313" key="9">
    <source>
        <dbReference type="EMBL" id="QYB20973.1"/>
    </source>
</evidence>
<dbReference type="EMBL" id="MW470974">
    <property type="protein sequence ID" value="QYB20973.1"/>
    <property type="molecule type" value="Genomic_DNA"/>
</dbReference>
<reference evidence="8" key="1">
    <citation type="journal article" date="2020" name="Front. Plant Sci.">
        <title>The origin and evolution of plastid genome downsizing in Southern Hemispheric cypresses (Cupressaceae).</title>
        <authorList>
            <person name="Sudianto E."/>
            <person name="Wu C."/>
            <person name="Chaw S."/>
        </authorList>
    </citation>
    <scope>NUCLEOTIDE SEQUENCE</scope>
</reference>
<protein>
    <recommendedName>
        <fullName evidence="6">Translation initiation factor IF-1, chloroplastic</fullName>
    </recommendedName>
</protein>
<reference evidence="9" key="3">
    <citation type="submission" date="2021-01" db="EMBL/GenBank/DDBJ databases">
        <authorList>
            <person name="Stull G."/>
            <person name="Qu X.-J."/>
            <person name="Parins-Fukuchi C."/>
            <person name="Yang Y.-Y."/>
            <person name="Yang J.-B."/>
            <person name="Yang Z.-Y."/>
            <person name="Hu Y."/>
            <person name="Ma H."/>
            <person name="Soltis P."/>
            <person name="Soltis D."/>
            <person name="Li D.-Z."/>
            <person name="Smith S."/>
            <person name="Yi T.-S."/>
        </authorList>
    </citation>
    <scope>NUCLEOTIDE SEQUENCE</scope>
</reference>
<keyword evidence="6" id="KW-0699">rRNA-binding</keyword>
<dbReference type="GO" id="GO:0005829">
    <property type="term" value="C:cytosol"/>
    <property type="evidence" value="ECO:0007669"/>
    <property type="project" value="TreeGrafter"/>
</dbReference>
<dbReference type="PANTHER" id="PTHR33370:SF1">
    <property type="entry name" value="TRANSLATION INITIATION FACTOR IF-1, CHLOROPLASTIC"/>
    <property type="match status" value="1"/>
</dbReference>
<evidence type="ECO:0000256" key="5">
    <source>
        <dbReference type="ARBA" id="ARBA00022917"/>
    </source>
</evidence>
<dbReference type="GO" id="GO:0043022">
    <property type="term" value="F:ribosome binding"/>
    <property type="evidence" value="ECO:0007669"/>
    <property type="project" value="UniProtKB-UniRule"/>
</dbReference>
<comment type="subunit">
    <text evidence="3 6">Component of the 30S ribosomal translation pre-initiation complex which assembles on the 30S ribosome in the order IF-2 and IF-3, IF-1 and N-formylmethionyl-tRNA(fMet); mRNA recruitment can occur at any time during PIC assembly.</text>
</comment>
<dbReference type="InterPro" id="IPR006196">
    <property type="entry name" value="RNA-binding_domain_S1_IF1"/>
</dbReference>
<evidence type="ECO:0000256" key="6">
    <source>
        <dbReference type="HAMAP-Rule" id="MF_00075"/>
    </source>
</evidence>
<sequence>MDNYNYFSSYYYFNENEKIYQDGTVIAGFPGGTFLVQLDNEMDVLATVSGRIRFEAIRIVAGDRVRVELPLYDLRKGRIILRHHSKRDDDDWDDFMLSPVRR</sequence>
<dbReference type="AlphaFoldDB" id="A0A6J4AGT2"/>
<dbReference type="InterPro" id="IPR012340">
    <property type="entry name" value="NA-bd_OB-fold"/>
</dbReference>
<geneLocation type="chloroplast" evidence="8"/>
<evidence type="ECO:0000313" key="8">
    <source>
        <dbReference type="EMBL" id="BBN66366.1"/>
    </source>
</evidence>
<dbReference type="PANTHER" id="PTHR33370">
    <property type="entry name" value="TRANSLATION INITIATION FACTOR IF-1, CHLOROPLASTIC"/>
    <property type="match status" value="1"/>
</dbReference>
<gene>
    <name evidence="6 8" type="primary">infA</name>
</gene>
<dbReference type="InterPro" id="IPR004368">
    <property type="entry name" value="TIF_IF1"/>
</dbReference>
<keyword evidence="4 6" id="KW-0396">Initiation factor</keyword>
<comment type="subcellular location">
    <subcellularLocation>
        <location evidence="6">Plastid</location>
        <location evidence="6">Chloroplast</location>
    </subcellularLocation>
</comment>
<evidence type="ECO:0000256" key="2">
    <source>
        <dbReference type="ARBA" id="ARBA00010939"/>
    </source>
</evidence>
<keyword evidence="8" id="KW-0150">Chloroplast</keyword>
<dbReference type="NCBIfam" id="TIGR00008">
    <property type="entry name" value="infA"/>
    <property type="match status" value="1"/>
</dbReference>
<dbReference type="GO" id="GO:0019843">
    <property type="term" value="F:rRNA binding"/>
    <property type="evidence" value="ECO:0007669"/>
    <property type="project" value="UniProtKB-UniRule"/>
</dbReference>